<dbReference type="Proteomes" id="UP000095286">
    <property type="component" value="Unplaced"/>
</dbReference>
<sequence length="316" mass="36199">MTYMMKFVWLLPIIHVIFAMTSFFSGYIIIVAKNLTDPILPYISDGGAAAPQSGIFGQFLNMAAVILGIVVHIRHMQLRVFYNYNGDRPPWNKLNDVLLVIGYITAFGMSLVANFQEFTIPIGHFFGAMGAFFCGLIYIWGQIVISLMKKPRLAPQWLIYVRIGIAILSTLSLILHLLTQWTMLFVEKDANGAMPKYTRPTHIERYTSDSPFYVRHLITTSAEWLLVLSMEVQFLTYSWDLKNFSLKWLELEYLGELVEGGRIDIRTNKFKDHKDIMNPSTISSFPRIRNNPFANIAFTGETTEDYPTPNSDTLHF</sequence>
<accession>A0AC35U4Y7</accession>
<evidence type="ECO:0000313" key="2">
    <source>
        <dbReference type="WBParaSite" id="RSKR_0000766900.1"/>
    </source>
</evidence>
<protein>
    <submittedName>
        <fullName evidence="2">DNA damage-regulated autophagy modulator protein 1</fullName>
    </submittedName>
</protein>
<organism evidence="1 2">
    <name type="scientific">Rhabditophanes sp. KR3021</name>
    <dbReference type="NCBI Taxonomy" id="114890"/>
    <lineage>
        <taxon>Eukaryota</taxon>
        <taxon>Metazoa</taxon>
        <taxon>Ecdysozoa</taxon>
        <taxon>Nematoda</taxon>
        <taxon>Chromadorea</taxon>
        <taxon>Rhabditida</taxon>
        <taxon>Tylenchina</taxon>
        <taxon>Panagrolaimomorpha</taxon>
        <taxon>Strongyloidoidea</taxon>
        <taxon>Alloionematidae</taxon>
        <taxon>Rhabditophanes</taxon>
    </lineage>
</organism>
<reference evidence="2" key="1">
    <citation type="submission" date="2016-11" db="UniProtKB">
        <authorList>
            <consortium name="WormBaseParasite"/>
        </authorList>
    </citation>
    <scope>IDENTIFICATION</scope>
    <source>
        <strain evidence="2">KR3021</strain>
    </source>
</reference>
<name>A0AC35U4Y7_9BILA</name>
<evidence type="ECO:0000313" key="1">
    <source>
        <dbReference type="Proteomes" id="UP000095286"/>
    </source>
</evidence>
<dbReference type="WBParaSite" id="RSKR_0000766900.1">
    <property type="protein sequence ID" value="RSKR_0000766900.1"/>
    <property type="gene ID" value="RSKR_0000766900"/>
</dbReference>
<proteinExistence type="predicted"/>